<reference evidence="2" key="2">
    <citation type="journal article" date="2015" name="Fish Shellfish Immunol.">
        <title>Early steps in the European eel (Anguilla anguilla)-Vibrio vulnificus interaction in the gills: Role of the RtxA13 toxin.</title>
        <authorList>
            <person name="Callol A."/>
            <person name="Pajuelo D."/>
            <person name="Ebbesson L."/>
            <person name="Teles M."/>
            <person name="MacKenzie S."/>
            <person name="Amaro C."/>
        </authorList>
    </citation>
    <scope>NUCLEOTIDE SEQUENCE</scope>
</reference>
<protein>
    <submittedName>
        <fullName evidence="2">Uncharacterized protein</fullName>
    </submittedName>
</protein>
<dbReference type="EMBL" id="GBXM01014798">
    <property type="protein sequence ID" value="JAH93779.1"/>
    <property type="molecule type" value="Transcribed_RNA"/>
</dbReference>
<dbReference type="AlphaFoldDB" id="A0A0E9WTP1"/>
<reference evidence="2" key="1">
    <citation type="submission" date="2014-11" db="EMBL/GenBank/DDBJ databases">
        <authorList>
            <person name="Amaro Gonzalez C."/>
        </authorList>
    </citation>
    <scope>NUCLEOTIDE SEQUENCE</scope>
</reference>
<organism evidence="2">
    <name type="scientific">Anguilla anguilla</name>
    <name type="common">European freshwater eel</name>
    <name type="synonym">Muraena anguilla</name>
    <dbReference type="NCBI Taxonomy" id="7936"/>
    <lineage>
        <taxon>Eukaryota</taxon>
        <taxon>Metazoa</taxon>
        <taxon>Chordata</taxon>
        <taxon>Craniata</taxon>
        <taxon>Vertebrata</taxon>
        <taxon>Euteleostomi</taxon>
        <taxon>Actinopterygii</taxon>
        <taxon>Neopterygii</taxon>
        <taxon>Teleostei</taxon>
        <taxon>Anguilliformes</taxon>
        <taxon>Anguillidae</taxon>
        <taxon>Anguilla</taxon>
    </lineage>
</organism>
<evidence type="ECO:0000313" key="2">
    <source>
        <dbReference type="EMBL" id="JAH93779.1"/>
    </source>
</evidence>
<name>A0A0E9WTP1_ANGAN</name>
<sequence length="72" mass="8675">MAVPLTYNHQILHFSVKKMTPMYNCRARCRHTRKAPPHSHIQQHAEHAHTTKRKRHRLYATIKNETLYDYPL</sequence>
<accession>A0A0E9WTP1</accession>
<feature type="region of interest" description="Disordered" evidence="1">
    <location>
        <begin position="33"/>
        <end position="54"/>
    </location>
</feature>
<evidence type="ECO:0000256" key="1">
    <source>
        <dbReference type="SAM" id="MobiDB-lite"/>
    </source>
</evidence>
<proteinExistence type="predicted"/>